<reference evidence="2 3" key="1">
    <citation type="submission" date="2018-11" db="EMBL/GenBank/DDBJ databases">
        <title>Microbial catabolism of amino acid.</title>
        <authorList>
            <person name="Hibi M."/>
            <person name="Ogawa J."/>
        </authorList>
    </citation>
    <scope>NUCLEOTIDE SEQUENCE [LARGE SCALE GENOMIC DNA]</scope>
    <source>
        <strain evidence="2 3">C31-06</strain>
    </source>
</reference>
<accession>A0A402CLZ0</accession>
<comment type="caution">
    <text evidence="2">The sequence shown here is derived from an EMBL/GenBank/DDBJ whole genome shotgun (WGS) entry which is preliminary data.</text>
</comment>
<evidence type="ECO:0000313" key="3">
    <source>
        <dbReference type="Proteomes" id="UP000287519"/>
    </source>
</evidence>
<feature type="domain" description="Transposase IS116/IS110/IS902 C-terminal" evidence="1">
    <location>
        <begin position="1"/>
        <end position="38"/>
    </location>
</feature>
<dbReference type="Proteomes" id="UP000287519">
    <property type="component" value="Unassembled WGS sequence"/>
</dbReference>
<proteinExistence type="predicted"/>
<gene>
    <name evidence="2" type="ORF">Rhow_008984</name>
</gene>
<dbReference type="AlphaFoldDB" id="A0A402CLZ0"/>
<keyword evidence="3" id="KW-1185">Reference proteome</keyword>
<dbReference type="GO" id="GO:0003677">
    <property type="term" value="F:DNA binding"/>
    <property type="evidence" value="ECO:0007669"/>
    <property type="project" value="InterPro"/>
</dbReference>
<evidence type="ECO:0000259" key="1">
    <source>
        <dbReference type="Pfam" id="PF02371"/>
    </source>
</evidence>
<dbReference type="EMBL" id="BHYM01000098">
    <property type="protein sequence ID" value="GCE44563.1"/>
    <property type="molecule type" value="Genomic_DNA"/>
</dbReference>
<dbReference type="InterPro" id="IPR003346">
    <property type="entry name" value="Transposase_20"/>
</dbReference>
<dbReference type="GO" id="GO:0004803">
    <property type="term" value="F:transposase activity"/>
    <property type="evidence" value="ECO:0007669"/>
    <property type="project" value="InterPro"/>
</dbReference>
<protein>
    <recommendedName>
        <fullName evidence="1">Transposase IS116/IS110/IS902 C-terminal domain-containing protein</fullName>
    </recommendedName>
</protein>
<sequence>MQLPGVGTLVASQLLVACGDNPERLSSEQQFAALCGTA</sequence>
<evidence type="ECO:0000313" key="2">
    <source>
        <dbReference type="EMBL" id="GCE44563.1"/>
    </source>
</evidence>
<name>A0A402CLZ0_RHOWR</name>
<organism evidence="2 3">
    <name type="scientific">Rhodococcus wratislaviensis</name>
    <name type="common">Tsukamurella wratislaviensis</name>
    <dbReference type="NCBI Taxonomy" id="44752"/>
    <lineage>
        <taxon>Bacteria</taxon>
        <taxon>Bacillati</taxon>
        <taxon>Actinomycetota</taxon>
        <taxon>Actinomycetes</taxon>
        <taxon>Mycobacteriales</taxon>
        <taxon>Nocardiaceae</taxon>
        <taxon>Rhodococcus</taxon>
    </lineage>
</organism>
<dbReference type="GO" id="GO:0006313">
    <property type="term" value="P:DNA transposition"/>
    <property type="evidence" value="ECO:0007669"/>
    <property type="project" value="InterPro"/>
</dbReference>
<dbReference type="Pfam" id="PF02371">
    <property type="entry name" value="Transposase_20"/>
    <property type="match status" value="1"/>
</dbReference>